<dbReference type="EMBL" id="JBIAZU010000008">
    <property type="protein sequence ID" value="MFF5296534.1"/>
    <property type="molecule type" value="Genomic_DNA"/>
</dbReference>
<dbReference type="RefSeq" id="WP_020517303.1">
    <property type="nucleotide sequence ID" value="NZ_JBIAZU010000008.1"/>
</dbReference>
<dbReference type="Proteomes" id="UP001602245">
    <property type="component" value="Unassembled WGS sequence"/>
</dbReference>
<sequence length="112" mass="12385">MTVTGEQALTDPQQVTGAPGQQFQGEAAVDEAAPGGWFDCNVNYCGPAENGVIYIHLRERGSAFDRWYQAYDTMKRDMLATALTAISTGLPVTVYITTTDEYGILNRLYIRR</sequence>
<gene>
    <name evidence="2" type="ORF">ACFY35_44465</name>
</gene>
<comment type="caution">
    <text evidence="2">The sequence shown here is derived from an EMBL/GenBank/DDBJ whole genome shotgun (WGS) entry which is preliminary data.</text>
</comment>
<protein>
    <submittedName>
        <fullName evidence="2">Uncharacterized protein</fullName>
    </submittedName>
</protein>
<name>A0ABW6WVC0_9ACTN</name>
<accession>A0ABW6WVC0</accession>
<evidence type="ECO:0000256" key="1">
    <source>
        <dbReference type="SAM" id="MobiDB-lite"/>
    </source>
</evidence>
<evidence type="ECO:0000313" key="2">
    <source>
        <dbReference type="EMBL" id="MFF5296534.1"/>
    </source>
</evidence>
<feature type="compositionally biased region" description="Polar residues" evidence="1">
    <location>
        <begin position="1"/>
        <end position="24"/>
    </location>
</feature>
<organism evidence="2 3">
    <name type="scientific">Paractinoplanes globisporus</name>
    <dbReference type="NCBI Taxonomy" id="113565"/>
    <lineage>
        <taxon>Bacteria</taxon>
        <taxon>Bacillati</taxon>
        <taxon>Actinomycetota</taxon>
        <taxon>Actinomycetes</taxon>
        <taxon>Micromonosporales</taxon>
        <taxon>Micromonosporaceae</taxon>
        <taxon>Paractinoplanes</taxon>
    </lineage>
</organism>
<proteinExistence type="predicted"/>
<feature type="region of interest" description="Disordered" evidence="1">
    <location>
        <begin position="1"/>
        <end position="28"/>
    </location>
</feature>
<evidence type="ECO:0000313" key="3">
    <source>
        <dbReference type="Proteomes" id="UP001602245"/>
    </source>
</evidence>
<reference evidence="2 3" key="1">
    <citation type="submission" date="2024-10" db="EMBL/GenBank/DDBJ databases">
        <title>The Natural Products Discovery Center: Release of the First 8490 Sequenced Strains for Exploring Actinobacteria Biosynthetic Diversity.</title>
        <authorList>
            <person name="Kalkreuter E."/>
            <person name="Kautsar S.A."/>
            <person name="Yang D."/>
            <person name="Bader C.D."/>
            <person name="Teijaro C.N."/>
            <person name="Fluegel L."/>
            <person name="Davis C.M."/>
            <person name="Simpson J.R."/>
            <person name="Lauterbach L."/>
            <person name="Steele A.D."/>
            <person name="Gui C."/>
            <person name="Meng S."/>
            <person name="Li G."/>
            <person name="Viehrig K."/>
            <person name="Ye F."/>
            <person name="Su P."/>
            <person name="Kiefer A.F."/>
            <person name="Nichols A."/>
            <person name="Cepeda A.J."/>
            <person name="Yan W."/>
            <person name="Fan B."/>
            <person name="Jiang Y."/>
            <person name="Adhikari A."/>
            <person name="Zheng C.-J."/>
            <person name="Schuster L."/>
            <person name="Cowan T.M."/>
            <person name="Smanski M.J."/>
            <person name="Chevrette M.G."/>
            <person name="De Carvalho L.P.S."/>
            <person name="Shen B."/>
        </authorList>
    </citation>
    <scope>NUCLEOTIDE SEQUENCE [LARGE SCALE GENOMIC DNA]</scope>
    <source>
        <strain evidence="2 3">NPDC000087</strain>
    </source>
</reference>
<keyword evidence="3" id="KW-1185">Reference proteome</keyword>